<feature type="region of interest" description="Disordered" evidence="4">
    <location>
        <begin position="936"/>
        <end position="1001"/>
    </location>
</feature>
<dbReference type="AlphaFoldDB" id="A0A9P6JS28"/>
<feature type="compositionally biased region" description="Acidic residues" evidence="4">
    <location>
        <begin position="680"/>
        <end position="691"/>
    </location>
</feature>
<evidence type="ECO:0000313" key="5">
    <source>
        <dbReference type="EMBL" id="KAF9530120.1"/>
    </source>
</evidence>
<feature type="compositionally biased region" description="Acidic residues" evidence="4">
    <location>
        <begin position="73"/>
        <end position="82"/>
    </location>
</feature>
<feature type="compositionally biased region" description="Pro residues" evidence="4">
    <location>
        <begin position="1059"/>
        <end position="1070"/>
    </location>
</feature>
<dbReference type="SUPFAM" id="SSF48452">
    <property type="entry name" value="TPR-like"/>
    <property type="match status" value="2"/>
</dbReference>
<feature type="compositionally biased region" description="Low complexity" evidence="4">
    <location>
        <begin position="353"/>
        <end position="381"/>
    </location>
</feature>
<evidence type="ECO:0000256" key="2">
    <source>
        <dbReference type="ARBA" id="ARBA00038251"/>
    </source>
</evidence>
<feature type="compositionally biased region" description="Polar residues" evidence="4">
    <location>
        <begin position="901"/>
        <end position="912"/>
    </location>
</feature>
<dbReference type="Pfam" id="PF13432">
    <property type="entry name" value="TPR_16"/>
    <property type="match status" value="1"/>
</dbReference>
<dbReference type="PROSITE" id="PS50005">
    <property type="entry name" value="TPR"/>
    <property type="match status" value="1"/>
</dbReference>
<accession>A0A9P6JS28</accession>
<sequence>MSSPKERHYWTQLRAALSAGNWRSDNPAKAPNGASLSWPELFRKFNKHCKGFQDVADVASHTRELAKFLSENYPDDDEDGEGLEGQSGGLGETQKRGKLGIEGEAVLASRSVEKASQGYIALKELQSSKFDTINLALAYYAYALGHPTECLAHLEKVPQLLEIHNNIPVVGSVRSTAQNSLAPSSYAPSITSYTGSFSSVVDNVTPEVRDGRAWAMIEIFRSLCLQGMSHERLLQPENALQAYGKAFTLLPSLKSEFNVKPTPRSSGSFDFSVFQQQRELWRWVERLLWRAVVMTSQMSEAYGNANTDQQFWKWLACYASCSSSWPSNFRSIHRSTVYTIHIRALVLKHGVLSSSPPQISSNSTSTPSTSTSTSRPISIASLPSQSDAQSTMSSTWFHTARTVVQEYREILTACTKFPSAGHRNWKVEEFVDLCVAIWEAHGAVGEYAGWVIDILWWATRLTFNSSRVLRHMTRLLYLAGDTNLAKRTLKLYIQVVGKAHEASKEGVGEDKDTDDHWVDTLVFGARMLLKTAAAQPGLEGIDDVKEAGKVLLQARTRLSVDKSELSAKVLLAEGIHWSMLAIKGHEPLQRTIQLEAAHTAFQQSILAHSTPSGFYHLSLSFARRGGPTHDLDRSIECAGQAVQGEPKEVKHWHLLGILLSCAEKWDEAEEVLDRGAELDLEEEGDEEDLAVEEPHDSSTASQPEVQTLAVPTVNGTIQVTDFAGNTTTINGGGGDDSADAITVKPVKIKRNSLGPALLAKLSNGVSNENEIDSTPRVLEPGADDLPVAETLLKSLDIGFEGYPPSRYELFECHLQLRMTQVALMEVVEGADGAESGWLDIFSWVAERKGPLAADASSQARQSFDGTRRSMDQHSQLRRTHSSIHLGAHEFEKGAPPEPASASINEAPNSPTASLLAPIPITISPATPDAEKIEAMGGITDNDKERDDERKKKNVTTIPIKMKRSSSSERDGRSSDATKTKKVQQVQQILKDQVHKGRAGITAVSKKIGHGVTKNGGLRKSSSTPDFTTVFQPTLYQASSIHSRRRLSSIIHSQDRTPNDSPPPPPPPLIPAPEQDTKVKNGRVAKENRLLSDLWLMSAATFRRLGKIDQAKGSIQEAEVRDQNNPNVWVQLGLYYASLGHYQHAIDTFQKALFILPDDISATIHLSRLYLDPEVRPKLRSSSQMGSSSASTASSAANDTPSINPNVDLAAGILAYLTKGNGWDVPEAWYYLAKAYGLQGRKEKERETLRLALELSEQRGVRDIGLALGWCL</sequence>
<evidence type="ECO:0008006" key="7">
    <source>
        <dbReference type="Google" id="ProtNLM"/>
    </source>
</evidence>
<dbReference type="PANTHER" id="PTHR23083:SF464">
    <property type="entry name" value="TETRATRICOPEPTIDE REPEAT DOMAIN 7, ISOFORM A"/>
    <property type="match status" value="1"/>
</dbReference>
<dbReference type="InterPro" id="IPR051722">
    <property type="entry name" value="Endocytosis_PI4K-reg_protein"/>
</dbReference>
<feature type="region of interest" description="Disordered" evidence="4">
    <location>
        <begin position="70"/>
        <end position="95"/>
    </location>
</feature>
<feature type="compositionally biased region" description="Low complexity" evidence="4">
    <location>
        <begin position="1180"/>
        <end position="1196"/>
    </location>
</feature>
<dbReference type="Gene3D" id="1.25.40.10">
    <property type="entry name" value="Tetratricopeptide repeat domain"/>
    <property type="match status" value="2"/>
</dbReference>
<dbReference type="PANTHER" id="PTHR23083">
    <property type="entry name" value="TETRATRICOPEPTIDE REPEAT PROTEIN, TPR"/>
    <property type="match status" value="1"/>
</dbReference>
<dbReference type="Proteomes" id="UP000807306">
    <property type="component" value="Unassembled WGS sequence"/>
</dbReference>
<organism evidence="5 6">
    <name type="scientific">Crepidotus variabilis</name>
    <dbReference type="NCBI Taxonomy" id="179855"/>
    <lineage>
        <taxon>Eukaryota</taxon>
        <taxon>Fungi</taxon>
        <taxon>Dikarya</taxon>
        <taxon>Basidiomycota</taxon>
        <taxon>Agaricomycotina</taxon>
        <taxon>Agaricomycetes</taxon>
        <taxon>Agaricomycetidae</taxon>
        <taxon>Agaricales</taxon>
        <taxon>Agaricineae</taxon>
        <taxon>Crepidotaceae</taxon>
        <taxon>Crepidotus</taxon>
    </lineage>
</organism>
<comment type="function">
    <text evidence="1">Involved in endocytosis.</text>
</comment>
<evidence type="ECO:0000256" key="1">
    <source>
        <dbReference type="ARBA" id="ARBA00002550"/>
    </source>
</evidence>
<keyword evidence="3" id="KW-0802">TPR repeat</keyword>
<reference evidence="5" key="1">
    <citation type="submission" date="2020-11" db="EMBL/GenBank/DDBJ databases">
        <authorList>
            <consortium name="DOE Joint Genome Institute"/>
            <person name="Ahrendt S."/>
            <person name="Riley R."/>
            <person name="Andreopoulos W."/>
            <person name="Labutti K."/>
            <person name="Pangilinan J."/>
            <person name="Ruiz-Duenas F.J."/>
            <person name="Barrasa J.M."/>
            <person name="Sanchez-Garcia M."/>
            <person name="Camarero S."/>
            <person name="Miyauchi S."/>
            <person name="Serrano A."/>
            <person name="Linde D."/>
            <person name="Babiker R."/>
            <person name="Drula E."/>
            <person name="Ayuso-Fernandez I."/>
            <person name="Pacheco R."/>
            <person name="Padilla G."/>
            <person name="Ferreira P."/>
            <person name="Barriuso J."/>
            <person name="Kellner H."/>
            <person name="Castanera R."/>
            <person name="Alfaro M."/>
            <person name="Ramirez L."/>
            <person name="Pisabarro A.G."/>
            <person name="Kuo A."/>
            <person name="Tritt A."/>
            <person name="Lipzen A."/>
            <person name="He G."/>
            <person name="Yan M."/>
            <person name="Ng V."/>
            <person name="Cullen D."/>
            <person name="Martin F."/>
            <person name="Rosso M.-N."/>
            <person name="Henrissat B."/>
            <person name="Hibbett D."/>
            <person name="Martinez A.T."/>
            <person name="Grigoriev I.V."/>
        </authorList>
    </citation>
    <scope>NUCLEOTIDE SEQUENCE</scope>
    <source>
        <strain evidence="5">CBS 506.95</strain>
    </source>
</reference>
<feature type="region of interest" description="Disordered" evidence="4">
    <location>
        <begin position="680"/>
        <end position="705"/>
    </location>
</feature>
<feature type="region of interest" description="Disordered" evidence="4">
    <location>
        <begin position="353"/>
        <end position="386"/>
    </location>
</feature>
<comment type="similarity">
    <text evidence="2">Belongs to the YPP1 family.</text>
</comment>
<feature type="repeat" description="TPR" evidence="3">
    <location>
        <begin position="1125"/>
        <end position="1158"/>
    </location>
</feature>
<feature type="compositionally biased region" description="Basic and acidic residues" evidence="4">
    <location>
        <begin position="965"/>
        <end position="978"/>
    </location>
</feature>
<dbReference type="OrthoDB" id="29013at2759"/>
<feature type="compositionally biased region" description="Basic and acidic residues" evidence="4">
    <location>
        <begin position="940"/>
        <end position="950"/>
    </location>
</feature>
<feature type="region of interest" description="Disordered" evidence="4">
    <location>
        <begin position="1052"/>
        <end position="1077"/>
    </location>
</feature>
<dbReference type="InterPro" id="IPR019734">
    <property type="entry name" value="TPR_rpt"/>
</dbReference>
<name>A0A9P6JS28_9AGAR</name>
<feature type="compositionally biased region" description="Polar residues" evidence="4">
    <location>
        <begin position="855"/>
        <end position="864"/>
    </location>
</feature>
<dbReference type="PROSITE" id="PS50293">
    <property type="entry name" value="TPR_REGION"/>
    <property type="match status" value="1"/>
</dbReference>
<evidence type="ECO:0000256" key="4">
    <source>
        <dbReference type="SAM" id="MobiDB-lite"/>
    </source>
</evidence>
<evidence type="ECO:0000313" key="6">
    <source>
        <dbReference type="Proteomes" id="UP000807306"/>
    </source>
</evidence>
<dbReference type="InterPro" id="IPR011990">
    <property type="entry name" value="TPR-like_helical_dom_sf"/>
</dbReference>
<evidence type="ECO:0000256" key="3">
    <source>
        <dbReference type="PROSITE-ProRule" id="PRU00339"/>
    </source>
</evidence>
<comment type="caution">
    <text evidence="5">The sequence shown here is derived from an EMBL/GenBank/DDBJ whole genome shotgun (WGS) entry which is preliminary data.</text>
</comment>
<dbReference type="Pfam" id="PF13181">
    <property type="entry name" value="TPR_8"/>
    <property type="match status" value="1"/>
</dbReference>
<protein>
    <recommendedName>
        <fullName evidence="7">TPR-like protein</fullName>
    </recommendedName>
</protein>
<keyword evidence="6" id="KW-1185">Reference proteome</keyword>
<feature type="region of interest" description="Disordered" evidence="4">
    <location>
        <begin position="852"/>
        <end position="914"/>
    </location>
</feature>
<gene>
    <name evidence="5" type="ORF">CPB83DRAFT_201136</name>
</gene>
<dbReference type="EMBL" id="MU157842">
    <property type="protein sequence ID" value="KAF9530120.1"/>
    <property type="molecule type" value="Genomic_DNA"/>
</dbReference>
<proteinExistence type="inferred from homology"/>
<feature type="region of interest" description="Disordered" evidence="4">
    <location>
        <begin position="1179"/>
        <end position="1200"/>
    </location>
</feature>
<dbReference type="SMART" id="SM00028">
    <property type="entry name" value="TPR"/>
    <property type="match status" value="5"/>
</dbReference>